<protein>
    <submittedName>
        <fullName evidence="1">Uncharacterized protein</fullName>
    </submittedName>
</protein>
<dbReference type="Proteomes" id="UP001234178">
    <property type="component" value="Unassembled WGS sequence"/>
</dbReference>
<keyword evidence="2" id="KW-1185">Reference proteome</keyword>
<proteinExistence type="predicted"/>
<accession>A0ABR0B871</accession>
<comment type="caution">
    <text evidence="1">The sequence shown here is derived from an EMBL/GenBank/DDBJ whole genome shotgun (WGS) entry which is preliminary data.</text>
</comment>
<evidence type="ECO:0000313" key="2">
    <source>
        <dbReference type="Proteomes" id="UP001234178"/>
    </source>
</evidence>
<dbReference type="EMBL" id="JAOYFB010000040">
    <property type="protein sequence ID" value="KAK4037865.1"/>
    <property type="molecule type" value="Genomic_DNA"/>
</dbReference>
<reference evidence="1 2" key="1">
    <citation type="journal article" date="2023" name="Nucleic Acids Res.">
        <title>The hologenome of Daphnia magna reveals possible DNA methylation and microbiome-mediated evolution of the host genome.</title>
        <authorList>
            <person name="Chaturvedi A."/>
            <person name="Li X."/>
            <person name="Dhandapani V."/>
            <person name="Marshall H."/>
            <person name="Kissane S."/>
            <person name="Cuenca-Cambronero M."/>
            <person name="Asole G."/>
            <person name="Calvet F."/>
            <person name="Ruiz-Romero M."/>
            <person name="Marangio P."/>
            <person name="Guigo R."/>
            <person name="Rago D."/>
            <person name="Mirbahai L."/>
            <person name="Eastwood N."/>
            <person name="Colbourne J.K."/>
            <person name="Zhou J."/>
            <person name="Mallon E."/>
            <person name="Orsini L."/>
        </authorList>
    </citation>
    <scope>NUCLEOTIDE SEQUENCE [LARGE SCALE GENOMIC DNA]</scope>
    <source>
        <strain evidence="1">LRV0_1</strain>
    </source>
</reference>
<gene>
    <name evidence="1" type="ORF">OUZ56_029891</name>
</gene>
<evidence type="ECO:0000313" key="1">
    <source>
        <dbReference type="EMBL" id="KAK4037865.1"/>
    </source>
</evidence>
<name>A0ABR0B871_9CRUS</name>
<sequence>MQVKKTKHSIHVWAWFSTTGGVGSICRVANFPSEIIEVFSDEFGPEWLTEFKIVNVTYMDGKASRITNALQAWIIGQDNVTANPWPENFRDV</sequence>
<organism evidence="1 2">
    <name type="scientific">Daphnia magna</name>
    <dbReference type="NCBI Taxonomy" id="35525"/>
    <lineage>
        <taxon>Eukaryota</taxon>
        <taxon>Metazoa</taxon>
        <taxon>Ecdysozoa</taxon>
        <taxon>Arthropoda</taxon>
        <taxon>Crustacea</taxon>
        <taxon>Branchiopoda</taxon>
        <taxon>Diplostraca</taxon>
        <taxon>Cladocera</taxon>
        <taxon>Anomopoda</taxon>
        <taxon>Daphniidae</taxon>
        <taxon>Daphnia</taxon>
    </lineage>
</organism>